<dbReference type="PANTHER" id="PTHR43250">
    <property type="entry name" value="EXODEOXYRIBONUCLEASE III"/>
    <property type="match status" value="1"/>
</dbReference>
<evidence type="ECO:0000256" key="6">
    <source>
        <dbReference type="ARBA" id="ARBA00022842"/>
    </source>
</evidence>
<sequence>MAARRVRSDATNNPSPTTIFRYLNTSKLVPHFHIPFINRSNISFCWQNLLPFRPLFPRKMACAMKFLSFNINGLRARPHQLQAIVEQHQPDVIGLQETKVHDDMFPLEEVAKLGYHVFYHGQKGHYGVALMTKAEPLAVRRGFDGDDEDAQRRMIMADIPTASGIVTVLNGYFPQGESRDHATKFPAKEKFYRDLQSYLEQQSTDNQILIMGDMNISSTDLDIGIGEENRKRWLRTGKCSFLPEEREWMDRLMNWGLVDTWRAQNPDANDRFSWFDYRSKGFDDNRGLRIDLVLASKPLAERCIATGIDYDIRGMEKPSDHAPIWAEFSL</sequence>
<dbReference type="InterPro" id="IPR037493">
    <property type="entry name" value="ExoIII-like"/>
</dbReference>
<gene>
    <name evidence="8" type="ORF">ERHA53_26530</name>
</gene>
<keyword evidence="4" id="KW-0479">Metal-binding</keyword>
<dbReference type="PROSITE" id="PS00728">
    <property type="entry name" value="AP_NUCLEASE_F1_3"/>
    <property type="match status" value="1"/>
</dbReference>
<keyword evidence="9" id="KW-1185">Reference proteome</keyword>
<evidence type="ECO:0000256" key="3">
    <source>
        <dbReference type="ARBA" id="ARBA00007092"/>
    </source>
</evidence>
<dbReference type="NCBIfam" id="TIGR00195">
    <property type="entry name" value="exoDNase_III"/>
    <property type="match status" value="1"/>
</dbReference>
<name>A0ABM7N1H8_ERWRD</name>
<evidence type="ECO:0000313" key="9">
    <source>
        <dbReference type="Proteomes" id="UP000677515"/>
    </source>
</evidence>
<reference evidence="8 9" key="1">
    <citation type="submission" date="2021-01" db="EMBL/GenBank/DDBJ databases">
        <title>Complete genome sequence of Erwinia rhapontici MAFF 311153.</title>
        <authorList>
            <person name="Morohoshi T."/>
            <person name="Someya N."/>
        </authorList>
    </citation>
    <scope>NUCLEOTIDE SEQUENCE [LARGE SCALE GENOMIC DNA]</scope>
    <source>
        <strain evidence="8 9">MAFF 311153</strain>
    </source>
</reference>
<proteinExistence type="inferred from homology"/>
<dbReference type="NCBIfam" id="NF008733">
    <property type="entry name" value="PRK11756.1"/>
    <property type="match status" value="1"/>
</dbReference>
<dbReference type="InterPro" id="IPR020847">
    <property type="entry name" value="AP_endonuclease_F1_BS"/>
</dbReference>
<dbReference type="CDD" id="cd09086">
    <property type="entry name" value="ExoIII-like_AP-endo"/>
    <property type="match status" value="1"/>
</dbReference>
<evidence type="ECO:0000313" key="8">
    <source>
        <dbReference type="EMBL" id="BCQ35310.1"/>
    </source>
</evidence>
<dbReference type="PANTHER" id="PTHR43250:SF2">
    <property type="entry name" value="EXODEOXYRIBONUCLEASE III"/>
    <property type="match status" value="1"/>
</dbReference>
<dbReference type="PROSITE" id="PS00726">
    <property type="entry name" value="AP_NUCLEASE_F1_1"/>
    <property type="match status" value="1"/>
</dbReference>
<dbReference type="InterPro" id="IPR020848">
    <property type="entry name" value="AP_endonuclease_F1_CS"/>
</dbReference>
<dbReference type="Pfam" id="PF03372">
    <property type="entry name" value="Exo_endo_phos"/>
    <property type="match status" value="1"/>
</dbReference>
<comment type="similarity">
    <text evidence="3">Belongs to the DNA repair enzymes AP/ExoA family.</text>
</comment>
<dbReference type="InterPro" id="IPR005135">
    <property type="entry name" value="Endo/exonuclease/phosphatase"/>
</dbReference>
<accession>A0ABM7N1H8</accession>
<dbReference type="PROSITE" id="PS51435">
    <property type="entry name" value="AP_NUCLEASE_F1_4"/>
    <property type="match status" value="1"/>
</dbReference>
<dbReference type="InterPro" id="IPR004808">
    <property type="entry name" value="AP_endonuc_1"/>
</dbReference>
<dbReference type="EMBL" id="AP024329">
    <property type="protein sequence ID" value="BCQ35310.1"/>
    <property type="molecule type" value="Genomic_DNA"/>
</dbReference>
<comment type="cofactor">
    <cofactor evidence="2">
        <name>Mg(2+)</name>
        <dbReference type="ChEBI" id="CHEBI:18420"/>
    </cofactor>
</comment>
<comment type="cofactor">
    <cofactor evidence="1">
        <name>Mn(2+)</name>
        <dbReference type="ChEBI" id="CHEBI:29035"/>
    </cofactor>
</comment>
<dbReference type="SUPFAM" id="SSF56219">
    <property type="entry name" value="DNase I-like"/>
    <property type="match status" value="1"/>
</dbReference>
<feature type="domain" description="Endonuclease/exonuclease/phosphatase" evidence="7">
    <location>
        <begin position="67"/>
        <end position="321"/>
    </location>
</feature>
<organism evidence="8 9">
    <name type="scientific">Erwinia rhapontici</name>
    <name type="common">Pectobacterium rhapontici</name>
    <dbReference type="NCBI Taxonomy" id="55212"/>
    <lineage>
        <taxon>Bacteria</taxon>
        <taxon>Pseudomonadati</taxon>
        <taxon>Pseudomonadota</taxon>
        <taxon>Gammaproteobacteria</taxon>
        <taxon>Enterobacterales</taxon>
        <taxon>Erwiniaceae</taxon>
        <taxon>Erwinia</taxon>
    </lineage>
</organism>
<dbReference type="InterPro" id="IPR036691">
    <property type="entry name" value="Endo/exonu/phosph_ase_sf"/>
</dbReference>
<evidence type="ECO:0000256" key="5">
    <source>
        <dbReference type="ARBA" id="ARBA00022801"/>
    </source>
</evidence>
<keyword evidence="5" id="KW-0378">Hydrolase</keyword>
<dbReference type="Proteomes" id="UP000677515">
    <property type="component" value="Chromosome"/>
</dbReference>
<dbReference type="NCBIfam" id="TIGR00633">
    <property type="entry name" value="xth"/>
    <property type="match status" value="1"/>
</dbReference>
<protein>
    <submittedName>
        <fullName evidence="8">Exodeoxyribonuclease III</fullName>
    </submittedName>
</protein>
<dbReference type="Gene3D" id="3.60.10.10">
    <property type="entry name" value="Endonuclease/exonuclease/phosphatase"/>
    <property type="match status" value="1"/>
</dbReference>
<evidence type="ECO:0000256" key="4">
    <source>
        <dbReference type="ARBA" id="ARBA00022723"/>
    </source>
</evidence>
<keyword evidence="6" id="KW-0460">Magnesium</keyword>
<evidence type="ECO:0000256" key="2">
    <source>
        <dbReference type="ARBA" id="ARBA00001946"/>
    </source>
</evidence>
<evidence type="ECO:0000259" key="7">
    <source>
        <dbReference type="Pfam" id="PF03372"/>
    </source>
</evidence>
<evidence type="ECO:0000256" key="1">
    <source>
        <dbReference type="ARBA" id="ARBA00001936"/>
    </source>
</evidence>